<feature type="transmembrane region" description="Helical" evidence="9">
    <location>
        <begin position="338"/>
        <end position="357"/>
    </location>
</feature>
<keyword evidence="6 9" id="KW-0472">Membrane</keyword>
<dbReference type="GO" id="GO:0005886">
    <property type="term" value="C:plasma membrane"/>
    <property type="evidence" value="ECO:0007669"/>
    <property type="project" value="UniProtKB-SubCell"/>
</dbReference>
<accession>A0A226D7G5</accession>
<proteinExistence type="inferred from homology"/>
<dbReference type="GO" id="GO:0050906">
    <property type="term" value="P:detection of stimulus involved in sensory perception"/>
    <property type="evidence" value="ECO:0007669"/>
    <property type="project" value="UniProtKB-ARBA"/>
</dbReference>
<reference evidence="11 12" key="1">
    <citation type="submission" date="2015-12" db="EMBL/GenBank/DDBJ databases">
        <title>The genome of Folsomia candida.</title>
        <authorList>
            <person name="Faddeeva A."/>
            <person name="Derks M.F."/>
            <person name="Anvar Y."/>
            <person name="Smit S."/>
            <person name="Van Straalen N."/>
            <person name="Roelofs D."/>
        </authorList>
    </citation>
    <scope>NUCLEOTIDE SEQUENCE [LARGE SCALE GENOMIC DNA]</scope>
    <source>
        <strain evidence="11 12">VU population</strain>
        <tissue evidence="11">Whole body</tissue>
    </source>
</reference>
<dbReference type="PANTHER" id="PTHR42643:SF24">
    <property type="entry name" value="IONOTROPIC RECEPTOR 60A"/>
    <property type="match status" value="1"/>
</dbReference>
<gene>
    <name evidence="11" type="ORF">Fcan01_24344</name>
</gene>
<dbReference type="AlphaFoldDB" id="A0A226D7G5"/>
<dbReference type="InterPro" id="IPR001320">
    <property type="entry name" value="Iontro_rcpt_C"/>
</dbReference>
<keyword evidence="7 11" id="KW-0675">Receptor</keyword>
<comment type="similarity">
    <text evidence="2">Belongs to the glutamate-gated ion channel (TC 1.A.10.1) family.</text>
</comment>
<dbReference type="PANTHER" id="PTHR42643">
    <property type="entry name" value="IONOTROPIC RECEPTOR 20A-RELATED"/>
    <property type="match status" value="1"/>
</dbReference>
<evidence type="ECO:0000256" key="9">
    <source>
        <dbReference type="SAM" id="Phobius"/>
    </source>
</evidence>
<evidence type="ECO:0000256" key="5">
    <source>
        <dbReference type="ARBA" id="ARBA00022989"/>
    </source>
</evidence>
<evidence type="ECO:0000256" key="2">
    <source>
        <dbReference type="ARBA" id="ARBA00008685"/>
    </source>
</evidence>
<evidence type="ECO:0000313" key="11">
    <source>
        <dbReference type="EMBL" id="OXA41060.1"/>
    </source>
</evidence>
<dbReference type="EMBL" id="LNIX01000031">
    <property type="protein sequence ID" value="OXA41060.1"/>
    <property type="molecule type" value="Genomic_DNA"/>
</dbReference>
<evidence type="ECO:0000256" key="6">
    <source>
        <dbReference type="ARBA" id="ARBA00023136"/>
    </source>
</evidence>
<evidence type="ECO:0000256" key="3">
    <source>
        <dbReference type="ARBA" id="ARBA00022475"/>
    </source>
</evidence>
<dbReference type="InterPro" id="IPR052192">
    <property type="entry name" value="Insect_Ionotropic_Sensory_Rcpt"/>
</dbReference>
<evidence type="ECO:0000256" key="7">
    <source>
        <dbReference type="ARBA" id="ARBA00023170"/>
    </source>
</evidence>
<sequence length="376" mass="42756">MLRAVGDLMSGKADFGLTTAISRSRSMQELVKYLGSKSNLEFFTSKGVRIFSSKALLWSFDLVLWICIIASTILAFIIFKLLTIALVGLGMTDELGYSHRGSVIPSNLWIVRHQVFFVMASYLDQDAVLPRFTPLRCMVALWLFFTLIITTLYRSKMVSLLAFPFYEDLPETFEALADSDFTVGFLREGDSALNFLKGSTHPVFVKLVAKMEVMSAQSGLDCLRRVIAKPKHSCIIYAPSPRYLIARNISDADARKLVLASETTYMIFLGIALQGGSIYTTSFDRWISRTRPSHLEAIWIEQDEYETVRLPKLAWWAETNQTEEKAVQESDDLTLQHISGAFLALVVCLVISFLFFLQELVQMRMRKNILYKKRLQ</sequence>
<feature type="transmembrane region" description="Helical" evidence="9">
    <location>
        <begin position="257"/>
        <end position="279"/>
    </location>
</feature>
<evidence type="ECO:0000313" key="12">
    <source>
        <dbReference type="Proteomes" id="UP000198287"/>
    </source>
</evidence>
<name>A0A226D7G5_FOLCA</name>
<comment type="subcellular location">
    <subcellularLocation>
        <location evidence="1">Cell membrane</location>
        <topology evidence="1">Multi-pass membrane protein</topology>
    </subcellularLocation>
</comment>
<dbReference type="Proteomes" id="UP000198287">
    <property type="component" value="Unassembled WGS sequence"/>
</dbReference>
<dbReference type="OrthoDB" id="6506757at2759"/>
<protein>
    <submittedName>
        <fullName evidence="11">Glutamate receptor 1</fullName>
    </submittedName>
</protein>
<evidence type="ECO:0000256" key="8">
    <source>
        <dbReference type="ARBA" id="ARBA00023180"/>
    </source>
</evidence>
<keyword evidence="12" id="KW-1185">Reference proteome</keyword>
<dbReference type="Gene3D" id="1.10.287.70">
    <property type="match status" value="1"/>
</dbReference>
<comment type="caution">
    <text evidence="11">The sequence shown here is derived from an EMBL/GenBank/DDBJ whole genome shotgun (WGS) entry which is preliminary data.</text>
</comment>
<keyword evidence="8" id="KW-0325">Glycoprotein</keyword>
<keyword evidence="5 9" id="KW-1133">Transmembrane helix</keyword>
<dbReference type="SUPFAM" id="SSF53850">
    <property type="entry name" value="Periplasmic binding protein-like II"/>
    <property type="match status" value="1"/>
</dbReference>
<feature type="transmembrane region" description="Helical" evidence="9">
    <location>
        <begin position="135"/>
        <end position="153"/>
    </location>
</feature>
<feature type="domain" description="Ionotropic glutamate receptor C-terminal" evidence="10">
    <location>
        <begin position="64"/>
        <end position="347"/>
    </location>
</feature>
<evidence type="ECO:0000256" key="1">
    <source>
        <dbReference type="ARBA" id="ARBA00004651"/>
    </source>
</evidence>
<evidence type="ECO:0000259" key="10">
    <source>
        <dbReference type="Pfam" id="PF00060"/>
    </source>
</evidence>
<keyword evidence="3" id="KW-1003">Cell membrane</keyword>
<evidence type="ECO:0000256" key="4">
    <source>
        <dbReference type="ARBA" id="ARBA00022692"/>
    </source>
</evidence>
<dbReference type="GO" id="GO:0015276">
    <property type="term" value="F:ligand-gated monoatomic ion channel activity"/>
    <property type="evidence" value="ECO:0007669"/>
    <property type="project" value="InterPro"/>
</dbReference>
<keyword evidence="4 9" id="KW-0812">Transmembrane</keyword>
<organism evidence="11 12">
    <name type="scientific">Folsomia candida</name>
    <name type="common">Springtail</name>
    <dbReference type="NCBI Taxonomy" id="158441"/>
    <lineage>
        <taxon>Eukaryota</taxon>
        <taxon>Metazoa</taxon>
        <taxon>Ecdysozoa</taxon>
        <taxon>Arthropoda</taxon>
        <taxon>Hexapoda</taxon>
        <taxon>Collembola</taxon>
        <taxon>Entomobryomorpha</taxon>
        <taxon>Isotomoidea</taxon>
        <taxon>Isotomidae</taxon>
        <taxon>Proisotominae</taxon>
        <taxon>Folsomia</taxon>
    </lineage>
</organism>
<dbReference type="Pfam" id="PF00060">
    <property type="entry name" value="Lig_chan"/>
    <property type="match status" value="1"/>
</dbReference>
<dbReference type="STRING" id="158441.A0A226D7G5"/>
<feature type="transmembrane region" description="Helical" evidence="9">
    <location>
        <begin position="62"/>
        <end position="91"/>
    </location>
</feature>